<feature type="signal peptide" evidence="2">
    <location>
        <begin position="1"/>
        <end position="32"/>
    </location>
</feature>
<dbReference type="SUPFAM" id="SSF51294">
    <property type="entry name" value="Hedgehog/intein (Hint) domain"/>
    <property type="match status" value="1"/>
</dbReference>
<dbReference type="InterPro" id="IPR036844">
    <property type="entry name" value="Hint_dom_sf"/>
</dbReference>
<dbReference type="Gene3D" id="2.170.16.10">
    <property type="entry name" value="Hedgehog/Intein (Hint) domain"/>
    <property type="match status" value="1"/>
</dbReference>
<sequence length="480" mass="52580">MFQNSTRIEMWCRWLVVLGLVWMLARQTAVTALPIDASIAQFDSDDWMQAHPRAHSPSSQSSFSCVPLFSECGIEMISSECVDLKRAAHADGECEPLHMSFYGHRLQEAKLASENAAVFVSNYLFTPLTEVDTVVPRFSSTFFRLSNEQDEQGVRWTCLSTEPTFGNQHQTLTGQCLALFFSELAVADEKGELRTIEFSPTGPRSNCVVLRACDDETTDPTETPMVDLSETPMADTPGPVVTDAAASTATEPSPEPYKSDEPTSSPTLTSEGMNSGEATISGASGDSCFPANALVQVRDADGTIRSTRMSELQIGDHVISGQSGPNLRTSQVYMFGHADDSIISSFLRFSLIATGGDFPASQLVMSPGHYVYLDSDKFIPARSVRLGDWLAPHWIVSNISVVVERGLYNPHTTDERLMVHGVEVSSFTESARPEIAAWLLLPLRFLFHVSHGSVAVRTLDFARPVLLHLRDLFRVGSSAA</sequence>
<dbReference type="Pfam" id="PF01079">
    <property type="entry name" value="Hint"/>
    <property type="match status" value="1"/>
</dbReference>
<dbReference type="OrthoDB" id="5212at2759"/>
<dbReference type="InterPro" id="IPR001767">
    <property type="entry name" value="Hedgehog_Hint"/>
</dbReference>
<accession>A0A5J4Z596</accession>
<evidence type="ECO:0000313" key="4">
    <source>
        <dbReference type="EMBL" id="KAA8498400.1"/>
    </source>
</evidence>
<gene>
    <name evidence="4" type="ORF">FVE85_5985</name>
</gene>
<feature type="compositionally biased region" description="Polar residues" evidence="1">
    <location>
        <begin position="262"/>
        <end position="282"/>
    </location>
</feature>
<feature type="region of interest" description="Disordered" evidence="1">
    <location>
        <begin position="215"/>
        <end position="282"/>
    </location>
</feature>
<evidence type="ECO:0000259" key="3">
    <source>
        <dbReference type="Pfam" id="PF01079"/>
    </source>
</evidence>
<proteinExistence type="predicted"/>
<dbReference type="EMBL" id="VRMN01000001">
    <property type="protein sequence ID" value="KAA8498400.1"/>
    <property type="molecule type" value="Genomic_DNA"/>
</dbReference>
<comment type="caution">
    <text evidence="4">The sequence shown here is derived from an EMBL/GenBank/DDBJ whole genome shotgun (WGS) entry which is preliminary data.</text>
</comment>
<dbReference type="PANTHER" id="PTHR11889">
    <property type="entry name" value="HEDGEHOG"/>
    <property type="match status" value="1"/>
</dbReference>
<evidence type="ECO:0000256" key="2">
    <source>
        <dbReference type="SAM" id="SignalP"/>
    </source>
</evidence>
<protein>
    <recommendedName>
        <fullName evidence="3">Hedgehog protein Hint domain-containing protein</fullName>
    </recommendedName>
</protein>
<keyword evidence="5" id="KW-1185">Reference proteome</keyword>
<dbReference type="Proteomes" id="UP000324585">
    <property type="component" value="Unassembled WGS sequence"/>
</dbReference>
<dbReference type="PANTHER" id="PTHR11889:SF31">
    <property type="entry name" value="PROTEIN HEDGEHOG"/>
    <property type="match status" value="1"/>
</dbReference>
<evidence type="ECO:0000313" key="5">
    <source>
        <dbReference type="Proteomes" id="UP000324585"/>
    </source>
</evidence>
<feature type="domain" description="Hedgehog protein Hint" evidence="3">
    <location>
        <begin position="283"/>
        <end position="450"/>
    </location>
</feature>
<dbReference type="AlphaFoldDB" id="A0A5J4Z596"/>
<name>A0A5J4Z596_PORPP</name>
<keyword evidence="2" id="KW-0732">Signal</keyword>
<evidence type="ECO:0000256" key="1">
    <source>
        <dbReference type="SAM" id="MobiDB-lite"/>
    </source>
</evidence>
<dbReference type="InterPro" id="IPR050387">
    <property type="entry name" value="Hedgehog_Signaling"/>
</dbReference>
<reference evidence="5" key="1">
    <citation type="journal article" date="2019" name="Nat. Commun.">
        <title>Expansion of phycobilisome linker gene families in mesophilic red algae.</title>
        <authorList>
            <person name="Lee J."/>
            <person name="Kim D."/>
            <person name="Bhattacharya D."/>
            <person name="Yoon H.S."/>
        </authorList>
    </citation>
    <scope>NUCLEOTIDE SEQUENCE [LARGE SCALE GENOMIC DNA]</scope>
    <source>
        <strain evidence="5">CCMP 1328</strain>
    </source>
</reference>
<dbReference type="GO" id="GO:0016540">
    <property type="term" value="P:protein autoprocessing"/>
    <property type="evidence" value="ECO:0007669"/>
    <property type="project" value="InterPro"/>
</dbReference>
<feature type="chain" id="PRO_5023821407" description="Hedgehog protein Hint domain-containing protein" evidence="2">
    <location>
        <begin position="33"/>
        <end position="480"/>
    </location>
</feature>
<organism evidence="4 5">
    <name type="scientific">Porphyridium purpureum</name>
    <name type="common">Red alga</name>
    <name type="synonym">Porphyridium cruentum</name>
    <dbReference type="NCBI Taxonomy" id="35688"/>
    <lineage>
        <taxon>Eukaryota</taxon>
        <taxon>Rhodophyta</taxon>
        <taxon>Bangiophyceae</taxon>
        <taxon>Porphyridiales</taxon>
        <taxon>Porphyridiaceae</taxon>
        <taxon>Porphyridium</taxon>
    </lineage>
</organism>